<dbReference type="SUPFAM" id="SSF52540">
    <property type="entry name" value="P-loop containing nucleoside triphosphate hydrolases"/>
    <property type="match status" value="1"/>
</dbReference>
<evidence type="ECO:0000259" key="14">
    <source>
        <dbReference type="Pfam" id="PF13614"/>
    </source>
</evidence>
<dbReference type="GO" id="GO:0042802">
    <property type="term" value="F:identical protein binding"/>
    <property type="evidence" value="ECO:0007669"/>
    <property type="project" value="UniProtKB-ARBA"/>
</dbReference>
<evidence type="ECO:0000256" key="3">
    <source>
        <dbReference type="ARBA" id="ARBA00011903"/>
    </source>
</evidence>
<dbReference type="InterPro" id="IPR027417">
    <property type="entry name" value="P-loop_NTPase"/>
</dbReference>
<dbReference type="EC" id="2.7.10.2" evidence="3"/>
<evidence type="ECO:0000256" key="13">
    <source>
        <dbReference type="ARBA" id="ARBA00051245"/>
    </source>
</evidence>
<keyword evidence="10" id="KW-0829">Tyrosine-protein kinase</keyword>
<reference evidence="15 16" key="1">
    <citation type="submission" date="2015-08" db="EMBL/GenBank/DDBJ databases">
        <title>Genomic sequence of Lactobacillus heilongjiangensis DSM 28069, isolated from Chinese traditional pickle.</title>
        <authorList>
            <person name="Jiang X."/>
            <person name="Zheng B."/>
            <person name="Cheng H."/>
        </authorList>
    </citation>
    <scope>NUCLEOTIDE SEQUENCE [LARGE SCALE GENOMIC DNA]</scope>
    <source>
        <strain evidence="15 16">DSM 28069</strain>
    </source>
</reference>
<keyword evidence="9" id="KW-0972">Capsule biogenesis/degradation</keyword>
<proteinExistence type="inferred from homology"/>
<comment type="similarity">
    <text evidence="2">Belongs to the CpsD/CapB family.</text>
</comment>
<dbReference type="GO" id="GO:0000271">
    <property type="term" value="P:polysaccharide biosynthetic process"/>
    <property type="evidence" value="ECO:0007669"/>
    <property type="project" value="UniProtKB-KW"/>
</dbReference>
<accession>A0A0K2LE28</accession>
<evidence type="ECO:0000313" key="16">
    <source>
        <dbReference type="Proteomes" id="UP000061546"/>
    </source>
</evidence>
<dbReference type="STRING" id="1074467.JP39_09420"/>
<dbReference type="NCBIfam" id="TIGR01007">
    <property type="entry name" value="eps_fam"/>
    <property type="match status" value="1"/>
</dbReference>
<gene>
    <name evidence="15" type="ORF">JP39_09420</name>
</gene>
<evidence type="ECO:0000256" key="6">
    <source>
        <dbReference type="ARBA" id="ARBA00022741"/>
    </source>
</evidence>
<comment type="pathway">
    <text evidence="1">Capsule biogenesis; capsule polysaccharide biosynthesis.</text>
</comment>
<feature type="domain" description="AAA" evidence="14">
    <location>
        <begin position="80"/>
        <end position="230"/>
    </location>
</feature>
<dbReference type="Proteomes" id="UP000061546">
    <property type="component" value="Chromosome"/>
</dbReference>
<dbReference type="InterPro" id="IPR050445">
    <property type="entry name" value="Bact_polysacc_biosynth/exp"/>
</dbReference>
<name>A0A0K2LE28_9LACO</name>
<evidence type="ECO:0000256" key="10">
    <source>
        <dbReference type="ARBA" id="ARBA00023137"/>
    </source>
</evidence>
<evidence type="ECO:0000256" key="12">
    <source>
        <dbReference type="ARBA" id="ARBA00024964"/>
    </source>
</evidence>
<dbReference type="EMBL" id="CP012559">
    <property type="protein sequence ID" value="ALB29552.1"/>
    <property type="molecule type" value="Genomic_DNA"/>
</dbReference>
<dbReference type="InterPro" id="IPR005702">
    <property type="entry name" value="Wzc-like_C"/>
</dbReference>
<evidence type="ECO:0000256" key="7">
    <source>
        <dbReference type="ARBA" id="ARBA00022777"/>
    </source>
</evidence>
<keyword evidence="5" id="KW-0808">Transferase</keyword>
<keyword evidence="6" id="KW-0547">Nucleotide-binding</keyword>
<evidence type="ECO:0000256" key="11">
    <source>
        <dbReference type="ARBA" id="ARBA00023169"/>
    </source>
</evidence>
<evidence type="ECO:0000256" key="2">
    <source>
        <dbReference type="ARBA" id="ARBA00007316"/>
    </source>
</evidence>
<sequence length="261" mass="28618">MEINQILRRGGSKVAFKLFKKTAKKLDNYSLSHGVSLVTYDNPISTISEQFNTIRTNIQFSSVDRNLQSILFTSSAPSEGKSTVSNNVAVSWAKQDKRVILIDADLRRPTIHRTFGVSNHLGLSNYLSGTVDLETVIQPTMVENLFVITSGPTAPNPSELLGGNRINEMLATLTEQFDCLIFDAPPINSVTDAQVLATRVDGVILVVPCGIANKVGVTQAKKSLETVHAHILGFIMNRMTKENMEGYYGGEYSGYYGAIQK</sequence>
<keyword evidence="7" id="KW-0418">Kinase</keyword>
<evidence type="ECO:0000256" key="1">
    <source>
        <dbReference type="ARBA" id="ARBA00005132"/>
    </source>
</evidence>
<dbReference type="CDD" id="cd05387">
    <property type="entry name" value="BY-kinase"/>
    <property type="match status" value="1"/>
</dbReference>
<dbReference type="PANTHER" id="PTHR32309:SF13">
    <property type="entry name" value="FERRIC ENTEROBACTIN TRANSPORT PROTEIN FEPE"/>
    <property type="match status" value="1"/>
</dbReference>
<dbReference type="GO" id="GO:0005886">
    <property type="term" value="C:plasma membrane"/>
    <property type="evidence" value="ECO:0007669"/>
    <property type="project" value="TreeGrafter"/>
</dbReference>
<evidence type="ECO:0000256" key="5">
    <source>
        <dbReference type="ARBA" id="ARBA00022679"/>
    </source>
</evidence>
<protein>
    <recommendedName>
        <fullName evidence="4">Tyrosine-protein kinase CpsD</fullName>
        <ecNumber evidence="3">2.7.10.2</ecNumber>
    </recommendedName>
</protein>
<dbReference type="Pfam" id="PF13614">
    <property type="entry name" value="AAA_31"/>
    <property type="match status" value="1"/>
</dbReference>
<dbReference type="GO" id="GO:0004715">
    <property type="term" value="F:non-membrane spanning protein tyrosine kinase activity"/>
    <property type="evidence" value="ECO:0007669"/>
    <property type="project" value="UniProtKB-EC"/>
</dbReference>
<keyword evidence="8" id="KW-0067">ATP-binding</keyword>
<dbReference type="FunFam" id="3.40.50.300:FF:000527">
    <property type="entry name" value="Tyrosine-protein kinase etk"/>
    <property type="match status" value="1"/>
</dbReference>
<comment type="function">
    <text evidence="12">Involved in the regulation of capsular polysaccharide biosynthesis. Autophosphorylation of CpsD attenuates its activity and reduces the level of encapsulation. May be part of a complex that directs the coordinated polymerization and export to the cell surface of the capsular polysaccharide.</text>
</comment>
<evidence type="ECO:0000256" key="4">
    <source>
        <dbReference type="ARBA" id="ARBA00019200"/>
    </source>
</evidence>
<organism evidence="15 16">
    <name type="scientific">Companilactobacillus heilongjiangensis</name>
    <dbReference type="NCBI Taxonomy" id="1074467"/>
    <lineage>
        <taxon>Bacteria</taxon>
        <taxon>Bacillati</taxon>
        <taxon>Bacillota</taxon>
        <taxon>Bacilli</taxon>
        <taxon>Lactobacillales</taxon>
        <taxon>Lactobacillaceae</taxon>
        <taxon>Companilactobacillus</taxon>
    </lineage>
</organism>
<comment type="catalytic activity">
    <reaction evidence="13">
        <text>L-tyrosyl-[protein] + ATP = O-phospho-L-tyrosyl-[protein] + ADP + H(+)</text>
        <dbReference type="Rhea" id="RHEA:10596"/>
        <dbReference type="Rhea" id="RHEA-COMP:10136"/>
        <dbReference type="Rhea" id="RHEA-COMP:20101"/>
        <dbReference type="ChEBI" id="CHEBI:15378"/>
        <dbReference type="ChEBI" id="CHEBI:30616"/>
        <dbReference type="ChEBI" id="CHEBI:46858"/>
        <dbReference type="ChEBI" id="CHEBI:61978"/>
        <dbReference type="ChEBI" id="CHEBI:456216"/>
        <dbReference type="EC" id="2.7.10.2"/>
    </reaction>
</comment>
<evidence type="ECO:0000256" key="9">
    <source>
        <dbReference type="ARBA" id="ARBA00022903"/>
    </source>
</evidence>
<evidence type="ECO:0000256" key="8">
    <source>
        <dbReference type="ARBA" id="ARBA00022840"/>
    </source>
</evidence>
<evidence type="ECO:0000313" key="15">
    <source>
        <dbReference type="EMBL" id="ALB29552.1"/>
    </source>
</evidence>
<dbReference type="KEGG" id="lhi:JP39_09420"/>
<keyword evidence="11" id="KW-0270">Exopolysaccharide synthesis</keyword>
<dbReference type="AlphaFoldDB" id="A0A0K2LE28"/>
<dbReference type="OrthoDB" id="9794577at2"/>
<dbReference type="InterPro" id="IPR025669">
    <property type="entry name" value="AAA_dom"/>
</dbReference>
<keyword evidence="16" id="KW-1185">Reference proteome</keyword>
<dbReference type="GO" id="GO:0005524">
    <property type="term" value="F:ATP binding"/>
    <property type="evidence" value="ECO:0007669"/>
    <property type="project" value="UniProtKB-KW"/>
</dbReference>
<dbReference type="Gene3D" id="3.40.50.300">
    <property type="entry name" value="P-loop containing nucleotide triphosphate hydrolases"/>
    <property type="match status" value="1"/>
</dbReference>
<dbReference type="PANTHER" id="PTHR32309">
    <property type="entry name" value="TYROSINE-PROTEIN KINASE"/>
    <property type="match status" value="1"/>
</dbReference>
<dbReference type="RefSeq" id="WP_048699365.1">
    <property type="nucleotide sequence ID" value="NZ_BJDV01000010.1"/>
</dbReference>